<protein>
    <recommendedName>
        <fullName evidence="6">3'-5' exonuclease DinG</fullName>
        <ecNumber evidence="6">3.1.-.-</ecNumber>
    </recommendedName>
</protein>
<dbReference type="Pfam" id="PF00929">
    <property type="entry name" value="RNase_T"/>
    <property type="match status" value="1"/>
</dbReference>
<dbReference type="InterPro" id="IPR014001">
    <property type="entry name" value="Helicase_ATP-bd"/>
</dbReference>
<dbReference type="NCBIfam" id="TIGR00573">
    <property type="entry name" value="dnaq"/>
    <property type="match status" value="1"/>
</dbReference>
<gene>
    <name evidence="6 8" type="primary">dinG</name>
    <name evidence="8" type="ORF">SAMEA4384403_01324</name>
</gene>
<dbReference type="Gene3D" id="3.30.420.10">
    <property type="entry name" value="Ribonuclease H-like superfamily/Ribonuclease H"/>
    <property type="match status" value="1"/>
</dbReference>
<dbReference type="EMBL" id="LT906462">
    <property type="protein sequence ID" value="SNV67645.1"/>
    <property type="molecule type" value="Genomic_DNA"/>
</dbReference>
<dbReference type="CDD" id="cd06127">
    <property type="entry name" value="DEDDh"/>
    <property type="match status" value="1"/>
</dbReference>
<organism evidence="8 9">
    <name type="scientific">Mammaliicoccus stepanovicii</name>
    <dbReference type="NCBI Taxonomy" id="643214"/>
    <lineage>
        <taxon>Bacteria</taxon>
        <taxon>Bacillati</taxon>
        <taxon>Bacillota</taxon>
        <taxon>Bacilli</taxon>
        <taxon>Bacillales</taxon>
        <taxon>Staphylococcaceae</taxon>
        <taxon>Mammaliicoccus</taxon>
    </lineage>
</organism>
<dbReference type="RefSeq" id="WP_095087984.1">
    <property type="nucleotide sequence ID" value="NZ_BMDM01000002.1"/>
</dbReference>
<dbReference type="InterPro" id="IPR014013">
    <property type="entry name" value="Helic_SF1/SF2_ATP-bd_DinG/Rad3"/>
</dbReference>
<dbReference type="InterPro" id="IPR027417">
    <property type="entry name" value="P-loop_NTPase"/>
</dbReference>
<evidence type="ECO:0000256" key="6">
    <source>
        <dbReference type="RuleBase" id="RU364106"/>
    </source>
</evidence>
<dbReference type="SUPFAM" id="SSF53098">
    <property type="entry name" value="Ribonuclease H-like"/>
    <property type="match status" value="1"/>
</dbReference>
<dbReference type="GO" id="GO:0006260">
    <property type="term" value="P:DNA replication"/>
    <property type="evidence" value="ECO:0007669"/>
    <property type="project" value="InterPro"/>
</dbReference>
<dbReference type="SMART" id="SM00487">
    <property type="entry name" value="DEXDc"/>
    <property type="match status" value="1"/>
</dbReference>
<dbReference type="PROSITE" id="PS51193">
    <property type="entry name" value="HELICASE_ATP_BIND_2"/>
    <property type="match status" value="1"/>
</dbReference>
<evidence type="ECO:0000259" key="7">
    <source>
        <dbReference type="PROSITE" id="PS51193"/>
    </source>
</evidence>
<dbReference type="PANTHER" id="PTHR11472:SF34">
    <property type="entry name" value="REGULATOR OF TELOMERE ELONGATION HELICASE 1"/>
    <property type="match status" value="1"/>
</dbReference>
<dbReference type="Pfam" id="PF04851">
    <property type="entry name" value="ResIII"/>
    <property type="match status" value="1"/>
</dbReference>
<dbReference type="InterPro" id="IPR006310">
    <property type="entry name" value="DinG"/>
</dbReference>
<dbReference type="Proteomes" id="UP000242084">
    <property type="component" value="Chromosome 1"/>
</dbReference>
<dbReference type="GO" id="GO:0016818">
    <property type="term" value="F:hydrolase activity, acting on acid anhydrides, in phosphorus-containing anhydrides"/>
    <property type="evidence" value="ECO:0007669"/>
    <property type="project" value="InterPro"/>
</dbReference>
<dbReference type="EC" id="3.1.-.-" evidence="6"/>
<feature type="domain" description="Helicase ATP-binding" evidence="7">
    <location>
        <begin position="241"/>
        <end position="537"/>
    </location>
</feature>
<evidence type="ECO:0000313" key="9">
    <source>
        <dbReference type="Proteomes" id="UP000242084"/>
    </source>
</evidence>
<proteinExistence type="inferred from homology"/>
<comment type="function">
    <text evidence="6">3'-5' exonuclease.</text>
</comment>
<evidence type="ECO:0000313" key="8">
    <source>
        <dbReference type="EMBL" id="SNV67645.1"/>
    </source>
</evidence>
<dbReference type="GO" id="GO:0003677">
    <property type="term" value="F:DNA binding"/>
    <property type="evidence" value="ECO:0007669"/>
    <property type="project" value="InterPro"/>
</dbReference>
<dbReference type="InterPro" id="IPR006935">
    <property type="entry name" value="Helicase/UvrB_N"/>
</dbReference>
<keyword evidence="4 6" id="KW-0269">Exonuclease</keyword>
<accession>A0A239Z952</accession>
<keyword evidence="5 6" id="KW-0067">ATP-binding</keyword>
<evidence type="ECO:0000256" key="1">
    <source>
        <dbReference type="ARBA" id="ARBA00022722"/>
    </source>
</evidence>
<dbReference type="FunFam" id="3.30.420.10:FF:000045">
    <property type="entry name" value="3'-5' exonuclease DinG"/>
    <property type="match status" value="1"/>
</dbReference>
<evidence type="ECO:0000256" key="5">
    <source>
        <dbReference type="ARBA" id="ARBA00022840"/>
    </source>
</evidence>
<dbReference type="KEGG" id="sste:SAMEA4384403_1324"/>
<dbReference type="GO" id="GO:0008408">
    <property type="term" value="F:3'-5' exonuclease activity"/>
    <property type="evidence" value="ECO:0007669"/>
    <property type="project" value="InterPro"/>
</dbReference>
<evidence type="ECO:0000256" key="2">
    <source>
        <dbReference type="ARBA" id="ARBA00022741"/>
    </source>
</evidence>
<keyword evidence="2 6" id="KW-0547">Nucleotide-binding</keyword>
<dbReference type="InterPro" id="IPR006555">
    <property type="entry name" value="ATP-dep_Helicase_C"/>
</dbReference>
<dbReference type="InterPro" id="IPR013520">
    <property type="entry name" value="Ribonucl_H"/>
</dbReference>
<dbReference type="SUPFAM" id="SSF52540">
    <property type="entry name" value="P-loop containing nucleoside triphosphate hydrolases"/>
    <property type="match status" value="1"/>
</dbReference>
<dbReference type="NCBIfam" id="TIGR01407">
    <property type="entry name" value="dinG_rel"/>
    <property type="match status" value="1"/>
</dbReference>
<dbReference type="SMART" id="SM00491">
    <property type="entry name" value="HELICc2"/>
    <property type="match status" value="1"/>
</dbReference>
<dbReference type="Pfam" id="PF13307">
    <property type="entry name" value="Helicase_C_2"/>
    <property type="match status" value="1"/>
</dbReference>
<keyword evidence="3 6" id="KW-0378">Hydrolase</keyword>
<keyword evidence="1 6" id="KW-0540">Nuclease</keyword>
<reference evidence="8 9" key="1">
    <citation type="submission" date="2017-06" db="EMBL/GenBank/DDBJ databases">
        <authorList>
            <consortium name="Pathogen Informatics"/>
        </authorList>
    </citation>
    <scope>NUCLEOTIDE SEQUENCE [LARGE SCALE GENOMIC DNA]</scope>
    <source>
        <strain evidence="8 9">NCTC13839</strain>
    </source>
</reference>
<dbReference type="AlphaFoldDB" id="A0A239Z952"/>
<keyword evidence="8" id="KW-0347">Helicase</keyword>
<dbReference type="GO" id="GO:0003887">
    <property type="term" value="F:DNA-directed DNA polymerase activity"/>
    <property type="evidence" value="ECO:0007669"/>
    <property type="project" value="InterPro"/>
</dbReference>
<dbReference type="Gene3D" id="3.40.50.300">
    <property type="entry name" value="P-loop containing nucleotide triphosphate hydrolases"/>
    <property type="match status" value="2"/>
</dbReference>
<comment type="similarity">
    <text evidence="6">Belongs to the helicase family. DinG subfamily. Type 2 sub-subfamily.</text>
</comment>
<evidence type="ECO:0000256" key="4">
    <source>
        <dbReference type="ARBA" id="ARBA00022839"/>
    </source>
</evidence>
<dbReference type="GO" id="GO:0005524">
    <property type="term" value="F:ATP binding"/>
    <property type="evidence" value="ECO:0007669"/>
    <property type="project" value="UniProtKB-KW"/>
</dbReference>
<dbReference type="PANTHER" id="PTHR11472">
    <property type="entry name" value="DNA REPAIR DEAD HELICASE RAD3/XP-D SUBFAMILY MEMBER"/>
    <property type="match status" value="1"/>
</dbReference>
<dbReference type="InterPro" id="IPR006054">
    <property type="entry name" value="DnaQ"/>
</dbReference>
<name>A0A239Z952_9STAP</name>
<dbReference type="GO" id="GO:0003678">
    <property type="term" value="F:DNA helicase activity"/>
    <property type="evidence" value="ECO:0007669"/>
    <property type="project" value="TreeGrafter"/>
</dbReference>
<dbReference type="SMART" id="SM00479">
    <property type="entry name" value="EXOIII"/>
    <property type="match status" value="1"/>
</dbReference>
<dbReference type="InterPro" id="IPR012337">
    <property type="entry name" value="RNaseH-like_sf"/>
</dbReference>
<dbReference type="InterPro" id="IPR036397">
    <property type="entry name" value="RNaseH_sf"/>
</dbReference>
<dbReference type="InterPro" id="IPR045028">
    <property type="entry name" value="DinG/Rad3-like"/>
</dbReference>
<keyword evidence="9" id="KW-1185">Reference proteome</keyword>
<sequence>MVQRYAVVDLETTGNQIQYDEIIQIGITFVENYQIVDTYHTYVKTDLTIPSFIQALTNIDENDLYEAPYFNEISKDLYSKLKDCIFVAHNVLFDLNFLKAHFEKFQIDFNPKLTIDTMELFKIAFPREESYQLSELSLSLEVDLNQAHSADEDAKATALLFIKALNKIESLPIDTIKQLYYLSKSLKYDLKDTLFEIVRTIPSNRVQSSQIKKYQNINYLKQTPIRKSNKTESITIDEAYDRILSTFNFDYRKEQYQLVQQLFDSLLHNENALIEAPLGSGKSMSFVLAALLYYLETGEHILVSTHTKLLQNQLLEQEFNKVLSALNLDLKALIIKSKDHYISLGLILNIMQDDTDNYEATLLKMQLLVWILETETGDIEELHLKGGQQVFFEQKRTTYVPFKNDIHYYQFVKESAANVEIGITNHAHLLKHSTEDTVYQLFKHIIVDEAHRIQDYALNQVTDSLSYQHIKYHLGLLGKNEQEKLFKRLDKLENRRVIEQYPIEPIDIYQLKRDVETLHEQNENLFDNIMDQIKDKTKGQNLDDQQLHYFYDLDVEVISEQFKLQISTINQILSRFKTHKHAHIKAFKKELIYIYHQYTKIYNVIKSGQIPFVSIKKLAQKSTLSLFVKKEEVKDLLNKVFIEQFNSNIFISGTLTVNESFNSFKSMFDPQVEFKSYFLNEIYDLKNQATCYVPDHIPNYQYDNQDEYIETIIQYLSTFVSETDQKCLVLFTNYSMLYQAYRYMEELSIFDDYVLLMQQQHSQVYKLVQQFNQFDKSILLGTLSFFEGFDYQSSGIKCVMMTKLPFIHQEDPRYHLMKDEFDNPFKDFVLPDAVTKFRQGIGRLIRNKHDQGLLVCFDRRILNSTYSKFFINALGEIPVIEGDIDRFKDKLRKYPKR</sequence>
<evidence type="ECO:0000256" key="3">
    <source>
        <dbReference type="ARBA" id="ARBA00022801"/>
    </source>
</evidence>